<dbReference type="PANTHER" id="PTHR30250:SF11">
    <property type="entry name" value="O-ANTIGEN TRANSPORTER-RELATED"/>
    <property type="match status" value="1"/>
</dbReference>
<keyword evidence="5 6" id="KW-0472">Membrane</keyword>
<reference evidence="7 8" key="2">
    <citation type="journal article" date="2016" name="Int. J. Syst. Evol. Microbiol.">
        <title>Pyrococcus kukulkanii sp. nov., a hyperthermophilic, piezophilic archaeon isolated from a deep-sea hydrothermal vent.</title>
        <authorList>
            <person name="Callac N."/>
            <person name="Oger P."/>
            <person name="Lesongeur F."/>
            <person name="Rattray J.E."/>
            <person name="Vannier P."/>
            <person name="Michoud G."/>
            <person name="Beauverger M."/>
            <person name="Gayet N."/>
            <person name="Rouxel O."/>
            <person name="Jebbar M."/>
            <person name="Godfroy A."/>
        </authorList>
    </citation>
    <scope>NUCLEOTIDE SEQUENCE [LARGE SCALE GENOMIC DNA]</scope>
    <source>
        <strain evidence="7 8">NCB100</strain>
    </source>
</reference>
<feature type="transmembrane region" description="Helical" evidence="6">
    <location>
        <begin position="52"/>
        <end position="75"/>
    </location>
</feature>
<name>A0A127B829_9EURY</name>
<gene>
    <name evidence="7" type="ORF">TQ32_02890</name>
</gene>
<dbReference type="RefSeq" id="WP_068320818.1">
    <property type="nucleotide sequence ID" value="NZ_CP010835.1"/>
</dbReference>
<evidence type="ECO:0000256" key="4">
    <source>
        <dbReference type="ARBA" id="ARBA00022989"/>
    </source>
</evidence>
<evidence type="ECO:0000313" key="7">
    <source>
        <dbReference type="EMBL" id="AMM53543.1"/>
    </source>
</evidence>
<dbReference type="STRING" id="1609559.TQ32_02890"/>
<dbReference type="PANTHER" id="PTHR30250">
    <property type="entry name" value="PST FAMILY PREDICTED COLANIC ACID TRANSPORTER"/>
    <property type="match status" value="1"/>
</dbReference>
<evidence type="ECO:0000256" key="5">
    <source>
        <dbReference type="ARBA" id="ARBA00023136"/>
    </source>
</evidence>
<dbReference type="PATRIC" id="fig|1609559.3.peg.600"/>
<dbReference type="KEGG" id="pyc:TQ32_02890"/>
<evidence type="ECO:0000256" key="2">
    <source>
        <dbReference type="ARBA" id="ARBA00022475"/>
    </source>
</evidence>
<keyword evidence="4 6" id="KW-1133">Transmembrane helix</keyword>
<keyword evidence="2" id="KW-1003">Cell membrane</keyword>
<sequence>MLEILKQELHNFKTPLYRNSMYISLASLTTAVAGFLFWAIAARLYPAQDVGVASAIVSALNLTFNLSMLGMNFAIIRFYPEYKEKAVGSALIITSIAGVIFSVVYGLIMLSSESFKALGWKFLGIFVLFSVIGTLYNVLSTYAIAKRKAEHAFFQSLLFAGRFLFLFLLTSMGALGVVSSFGLGLLLGLGYAILMVGLPRIELDREFIGDAFHFSLGNYLASIANMAPNYLMPTLVLSMLGKEEAAYFYMAFSIGNLILFVPNAINTSFFVEGSHGLKNMRRTLKKAIAFSYVYLAVAVVGVWLFGGYVLRFFGEGYVGGLPLLRLMVLGGFLVVVVNFSITVLNIQKRVKEVVMINTLKAALFLGLSYLLVPRMGIVGVGWGWIGAYGTALIILVACSRQK</sequence>
<evidence type="ECO:0000256" key="3">
    <source>
        <dbReference type="ARBA" id="ARBA00022692"/>
    </source>
</evidence>
<comment type="subcellular location">
    <subcellularLocation>
        <location evidence="1">Cell membrane</location>
        <topology evidence="1">Multi-pass membrane protein</topology>
    </subcellularLocation>
</comment>
<accession>A0A127B829</accession>
<feature type="transmembrane region" description="Helical" evidence="6">
    <location>
        <begin position="246"/>
        <end position="271"/>
    </location>
</feature>
<dbReference type="EMBL" id="CP010835">
    <property type="protein sequence ID" value="AMM53543.1"/>
    <property type="molecule type" value="Genomic_DNA"/>
</dbReference>
<reference evidence="8" key="1">
    <citation type="submission" date="2015-02" db="EMBL/GenBank/DDBJ databases">
        <title>Pyrococcus kukulkanii sp. nov., a novel hyperthermophilic archaeon isolated from a deep-sea hydrothermal vent at the Guaymas Basin.</title>
        <authorList>
            <person name="Oger P.M."/>
            <person name="Callac N."/>
            <person name="Jebbar M."/>
            <person name="Godfroy A."/>
        </authorList>
    </citation>
    <scope>NUCLEOTIDE SEQUENCE [LARGE SCALE GENOMIC DNA]</scope>
    <source>
        <strain evidence="8">NCB100</strain>
    </source>
</reference>
<dbReference type="InterPro" id="IPR050833">
    <property type="entry name" value="Poly_Biosynth_Transport"/>
</dbReference>
<proteinExistence type="predicted"/>
<dbReference type="AlphaFoldDB" id="A0A127B829"/>
<keyword evidence="3 6" id="KW-0812">Transmembrane</keyword>
<feature type="transmembrane region" description="Helical" evidence="6">
    <location>
        <begin position="21"/>
        <end position="40"/>
    </location>
</feature>
<feature type="transmembrane region" description="Helical" evidence="6">
    <location>
        <begin position="377"/>
        <end position="398"/>
    </location>
</feature>
<dbReference type="GeneID" id="28490746"/>
<feature type="transmembrane region" description="Helical" evidence="6">
    <location>
        <begin position="181"/>
        <end position="198"/>
    </location>
</feature>
<dbReference type="Proteomes" id="UP000070587">
    <property type="component" value="Chromosome"/>
</dbReference>
<protein>
    <submittedName>
        <fullName evidence="7">Uncharacterized protein</fullName>
    </submittedName>
</protein>
<evidence type="ECO:0000256" key="6">
    <source>
        <dbReference type="SAM" id="Phobius"/>
    </source>
</evidence>
<feature type="transmembrane region" description="Helical" evidence="6">
    <location>
        <begin position="292"/>
        <end position="314"/>
    </location>
</feature>
<dbReference type="OrthoDB" id="101719at2157"/>
<feature type="transmembrane region" description="Helical" evidence="6">
    <location>
        <begin position="87"/>
        <end position="110"/>
    </location>
</feature>
<dbReference type="GO" id="GO:0005886">
    <property type="term" value="C:plasma membrane"/>
    <property type="evidence" value="ECO:0007669"/>
    <property type="project" value="UniProtKB-SubCell"/>
</dbReference>
<evidence type="ECO:0000256" key="1">
    <source>
        <dbReference type="ARBA" id="ARBA00004651"/>
    </source>
</evidence>
<organism evidence="7 8">
    <name type="scientific">Pyrococcus kukulkanii</name>
    <dbReference type="NCBI Taxonomy" id="1609559"/>
    <lineage>
        <taxon>Archaea</taxon>
        <taxon>Methanobacteriati</taxon>
        <taxon>Methanobacteriota</taxon>
        <taxon>Thermococci</taxon>
        <taxon>Thermococcales</taxon>
        <taxon>Thermococcaceae</taxon>
        <taxon>Pyrococcus</taxon>
    </lineage>
</organism>
<feature type="transmembrane region" description="Helical" evidence="6">
    <location>
        <begin position="157"/>
        <end position="175"/>
    </location>
</feature>
<feature type="transmembrane region" description="Helical" evidence="6">
    <location>
        <begin position="122"/>
        <end position="145"/>
    </location>
</feature>
<evidence type="ECO:0000313" key="8">
    <source>
        <dbReference type="Proteomes" id="UP000070587"/>
    </source>
</evidence>
<feature type="transmembrane region" description="Helical" evidence="6">
    <location>
        <begin position="326"/>
        <end position="346"/>
    </location>
</feature>
<feature type="transmembrane region" description="Helical" evidence="6">
    <location>
        <begin position="219"/>
        <end position="240"/>
    </location>
</feature>
<feature type="transmembrane region" description="Helical" evidence="6">
    <location>
        <begin position="353"/>
        <end position="371"/>
    </location>
</feature>